<comment type="caution">
    <text evidence="2">The sequence shown here is derived from an EMBL/GenBank/DDBJ whole genome shotgun (WGS) entry which is preliminary data.</text>
</comment>
<name>A0ABN7WK61_GIGMA</name>
<organism evidence="2 3">
    <name type="scientific">Gigaspora margarita</name>
    <dbReference type="NCBI Taxonomy" id="4874"/>
    <lineage>
        <taxon>Eukaryota</taxon>
        <taxon>Fungi</taxon>
        <taxon>Fungi incertae sedis</taxon>
        <taxon>Mucoromycota</taxon>
        <taxon>Glomeromycotina</taxon>
        <taxon>Glomeromycetes</taxon>
        <taxon>Diversisporales</taxon>
        <taxon>Gigasporaceae</taxon>
        <taxon>Gigaspora</taxon>
    </lineage>
</organism>
<dbReference type="EMBL" id="CAJVQB010047388">
    <property type="protein sequence ID" value="CAG8833445.1"/>
    <property type="molecule type" value="Genomic_DNA"/>
</dbReference>
<evidence type="ECO:0000313" key="3">
    <source>
        <dbReference type="Proteomes" id="UP000789901"/>
    </source>
</evidence>
<feature type="domain" description="Replication origin-binding protein" evidence="1">
    <location>
        <begin position="459"/>
        <end position="523"/>
    </location>
</feature>
<protein>
    <submittedName>
        <fullName evidence="2">10594_t:CDS:1</fullName>
    </submittedName>
</protein>
<dbReference type="SUPFAM" id="SSF52540">
    <property type="entry name" value="P-loop containing nucleoside triphosphate hydrolases"/>
    <property type="match status" value="1"/>
</dbReference>
<gene>
    <name evidence="2" type="ORF">GMARGA_LOCUS31560</name>
</gene>
<dbReference type="InterPro" id="IPR003450">
    <property type="entry name" value="Replication_origin-bd"/>
</dbReference>
<feature type="non-terminal residue" evidence="2">
    <location>
        <position position="714"/>
    </location>
</feature>
<sequence>MSHSKYDYLSDENLEYNSDSGDDLPNLTRDKQRVRKYKYLNRPDCPRKECLYALENVQPEGWVIRQEYPHSYRYFNNLSEFEIWHNSIPENQRTFHKVIRTRQSQKSRLMWMNRNISWTEIVDGFIANTYLHLWQKSTEVTCKKDEIYLYIKNAIRIAIKEITGLVLSKDDFLVADSSNKSKWSKHLILSRYFVRGASKAQKFTSRILELLPKRMHPFIDEKVNKDLYCFRLAGSHKAKDSSRIKCIRSNHTWRESLITHIEKDSIELWPYEWEEEEKKLKNESVSHEESDTVIKIVEEQFPFLTYRILIMASIFLIEFCLPYGRSVKKSTREKGESGIEIVRTDYKKKKDIPRLDRLRSRLQHVSQSLPQNNFSAIGKNIEIYDAKTMHSYNLQAKLTSGNRHLMLIKGHCGIGKSNETAEEIKTLCHSDGSSVSILIISGWRSLAHGQKELFEGPKSIHKLGATGYDMIILDEFETITQNFSGPTMKKPKLSHNVYKSLLQSALLILALDATLDADSLVHLQTISKIDVENSTDKRHALIYINTKKWNAELIGAMRQGMKVYIPMFASAEMAEALYKELKSQGYQGKCFSKRLSETEKKDIFADINGAVANLDYLIATPVMTCGVSITIENFDMTFAHFHTLAGLTSNEAYQMLHRIRKLNQNVVHILTDLRSNNLPTDRKDLLRFISYRCNIAEYPDLEEAHCDKILTPDG</sequence>
<dbReference type="InterPro" id="IPR027417">
    <property type="entry name" value="P-loop_NTPase"/>
</dbReference>
<dbReference type="Pfam" id="PF02399">
    <property type="entry name" value="Herpes_ori_bp"/>
    <property type="match status" value="1"/>
</dbReference>
<accession>A0ABN7WK61</accession>
<reference evidence="2 3" key="1">
    <citation type="submission" date="2021-06" db="EMBL/GenBank/DDBJ databases">
        <authorList>
            <person name="Kallberg Y."/>
            <person name="Tangrot J."/>
            <person name="Rosling A."/>
        </authorList>
    </citation>
    <scope>NUCLEOTIDE SEQUENCE [LARGE SCALE GENOMIC DNA]</scope>
    <source>
        <strain evidence="2 3">120-4 pot B 10/14</strain>
    </source>
</reference>
<proteinExistence type="predicted"/>
<evidence type="ECO:0000313" key="2">
    <source>
        <dbReference type="EMBL" id="CAG8833445.1"/>
    </source>
</evidence>
<evidence type="ECO:0000259" key="1">
    <source>
        <dbReference type="Pfam" id="PF02399"/>
    </source>
</evidence>
<dbReference type="Proteomes" id="UP000789901">
    <property type="component" value="Unassembled WGS sequence"/>
</dbReference>
<keyword evidence="3" id="KW-1185">Reference proteome</keyword>